<name>A0ABS1NB87_9ACTN</name>
<dbReference type="EMBL" id="JAERRF010000006">
    <property type="protein sequence ID" value="MBL1097337.1"/>
    <property type="molecule type" value="Genomic_DNA"/>
</dbReference>
<keyword evidence="2" id="KW-1185">Reference proteome</keyword>
<dbReference type="RefSeq" id="WP_201874557.1">
    <property type="nucleotide sequence ID" value="NZ_JAERRF010000006.1"/>
</dbReference>
<gene>
    <name evidence="1" type="ORF">JK363_11750</name>
</gene>
<comment type="caution">
    <text evidence="1">The sequence shown here is derived from an EMBL/GenBank/DDBJ whole genome shotgun (WGS) entry which is preliminary data.</text>
</comment>
<sequence>MAVRICSLIVDVPQLVPADGTYHVVRFPYGREESYDPDNMHPARQPDGHIVGKWRTDDRSGLIWPSVDGWGALTAMVQWEKGTYTELRDRFVRDPLGLSTGADATATDHRPPSPGMQCFTKHHQMFVHPDVPLALVVAHNDRRARRLVFAEFKLAVHGA</sequence>
<accession>A0ABS1NB87</accession>
<reference evidence="1 2" key="1">
    <citation type="submission" date="2021-01" db="EMBL/GenBank/DDBJ databases">
        <title>WGS of actinomycetes isolated from Thailand.</title>
        <authorList>
            <person name="Thawai C."/>
        </authorList>
    </citation>
    <scope>NUCLEOTIDE SEQUENCE [LARGE SCALE GENOMIC DNA]</scope>
    <source>
        <strain evidence="1 2">CA1R205</strain>
    </source>
</reference>
<dbReference type="Proteomes" id="UP000634229">
    <property type="component" value="Unassembled WGS sequence"/>
</dbReference>
<proteinExistence type="predicted"/>
<evidence type="ECO:0000313" key="2">
    <source>
        <dbReference type="Proteomes" id="UP000634229"/>
    </source>
</evidence>
<organism evidence="1 2">
    <name type="scientific">Streptomyces coffeae</name>
    <dbReference type="NCBI Taxonomy" id="621382"/>
    <lineage>
        <taxon>Bacteria</taxon>
        <taxon>Bacillati</taxon>
        <taxon>Actinomycetota</taxon>
        <taxon>Actinomycetes</taxon>
        <taxon>Kitasatosporales</taxon>
        <taxon>Streptomycetaceae</taxon>
        <taxon>Streptomyces</taxon>
    </lineage>
</organism>
<protein>
    <submittedName>
        <fullName evidence="1">Uncharacterized protein</fullName>
    </submittedName>
</protein>
<evidence type="ECO:0000313" key="1">
    <source>
        <dbReference type="EMBL" id="MBL1097337.1"/>
    </source>
</evidence>